<dbReference type="AlphaFoldDB" id="A0A0E9XFV1"/>
<reference evidence="1" key="2">
    <citation type="journal article" date="2015" name="Fish Shellfish Immunol.">
        <title>Early steps in the European eel (Anguilla anguilla)-Vibrio vulnificus interaction in the gills: Role of the RtxA13 toxin.</title>
        <authorList>
            <person name="Callol A."/>
            <person name="Pajuelo D."/>
            <person name="Ebbesson L."/>
            <person name="Teles M."/>
            <person name="MacKenzie S."/>
            <person name="Amaro C."/>
        </authorList>
    </citation>
    <scope>NUCLEOTIDE SEQUENCE</scope>
</reference>
<name>A0A0E9XFV1_ANGAN</name>
<protein>
    <submittedName>
        <fullName evidence="1">Uncharacterized protein</fullName>
    </submittedName>
</protein>
<accession>A0A0E9XFV1</accession>
<proteinExistence type="predicted"/>
<dbReference type="EMBL" id="GBXM01008014">
    <property type="protein sequence ID" value="JAI00564.1"/>
    <property type="molecule type" value="Transcribed_RNA"/>
</dbReference>
<organism evidence="1">
    <name type="scientific">Anguilla anguilla</name>
    <name type="common">European freshwater eel</name>
    <name type="synonym">Muraena anguilla</name>
    <dbReference type="NCBI Taxonomy" id="7936"/>
    <lineage>
        <taxon>Eukaryota</taxon>
        <taxon>Metazoa</taxon>
        <taxon>Chordata</taxon>
        <taxon>Craniata</taxon>
        <taxon>Vertebrata</taxon>
        <taxon>Euteleostomi</taxon>
        <taxon>Actinopterygii</taxon>
        <taxon>Neopterygii</taxon>
        <taxon>Teleostei</taxon>
        <taxon>Anguilliformes</taxon>
        <taxon>Anguillidae</taxon>
        <taxon>Anguilla</taxon>
    </lineage>
</organism>
<reference evidence="1" key="1">
    <citation type="submission" date="2014-11" db="EMBL/GenBank/DDBJ databases">
        <authorList>
            <person name="Amaro Gonzalez C."/>
        </authorList>
    </citation>
    <scope>NUCLEOTIDE SEQUENCE</scope>
</reference>
<evidence type="ECO:0000313" key="1">
    <source>
        <dbReference type="EMBL" id="JAI00564.1"/>
    </source>
</evidence>
<sequence length="38" mass="4353">MHLLKSKISKMSNPPTCKIFDSTMICSKKKKKKKLLTS</sequence>